<evidence type="ECO:0000313" key="2">
    <source>
        <dbReference type="Ensembl" id="ENSENLP00000014383.1"/>
    </source>
</evidence>
<dbReference type="Proteomes" id="UP000472264">
    <property type="component" value="Chromosome 11"/>
</dbReference>
<dbReference type="OrthoDB" id="8446556at2759"/>
<name>A0A665U474_ECHNA</name>
<gene>
    <name evidence="2" type="primary">LOC115051023</name>
</gene>
<dbReference type="OMA" id="QSAVMKF"/>
<reference evidence="2" key="2">
    <citation type="submission" date="2025-08" db="UniProtKB">
        <authorList>
            <consortium name="Ensembl"/>
        </authorList>
    </citation>
    <scope>IDENTIFICATION</scope>
</reference>
<evidence type="ECO:0000313" key="3">
    <source>
        <dbReference type="Proteomes" id="UP000472264"/>
    </source>
</evidence>
<protein>
    <submittedName>
        <fullName evidence="2">Type-4 ice-structuring protein-like</fullName>
    </submittedName>
</protein>
<accession>A0A665U474</accession>
<keyword evidence="3" id="KW-1185">Reference proteome</keyword>
<organism evidence="2 3">
    <name type="scientific">Echeneis naucrates</name>
    <name type="common">Live sharksucker</name>
    <dbReference type="NCBI Taxonomy" id="173247"/>
    <lineage>
        <taxon>Eukaryota</taxon>
        <taxon>Metazoa</taxon>
        <taxon>Chordata</taxon>
        <taxon>Craniata</taxon>
        <taxon>Vertebrata</taxon>
        <taxon>Euteleostomi</taxon>
        <taxon>Actinopterygii</taxon>
        <taxon>Neopterygii</taxon>
        <taxon>Teleostei</taxon>
        <taxon>Neoteleostei</taxon>
        <taxon>Acanthomorphata</taxon>
        <taxon>Carangaria</taxon>
        <taxon>Carangiformes</taxon>
        <taxon>Echeneidae</taxon>
        <taxon>Echeneis</taxon>
    </lineage>
</organism>
<sequence>MKFALIATVVLLALAQGSFAQNGGDFERLSQYFEELKSKMTQQLTDIMNQNLPGQAQTFLEERKSQLEPLATQFQDQLRSAASSMEEHVKPMAENVQAQIQPMVDNLKAQMEAFIQSLTENNQPISN</sequence>
<proteinExistence type="predicted"/>
<feature type="chain" id="PRO_5025396696" evidence="1">
    <location>
        <begin position="21"/>
        <end position="127"/>
    </location>
</feature>
<dbReference type="AlphaFoldDB" id="A0A665U474"/>
<dbReference type="RefSeq" id="XP_029370125.1">
    <property type="nucleotide sequence ID" value="XM_029514265.1"/>
</dbReference>
<dbReference type="Gene3D" id="6.10.250.100">
    <property type="match status" value="2"/>
</dbReference>
<keyword evidence="1" id="KW-0732">Signal</keyword>
<dbReference type="InParanoid" id="A0A665U474"/>
<evidence type="ECO:0000256" key="1">
    <source>
        <dbReference type="SAM" id="SignalP"/>
    </source>
</evidence>
<dbReference type="Ensembl" id="ENSENLT00000014971.1">
    <property type="protein sequence ID" value="ENSENLP00000014383.1"/>
    <property type="gene ID" value="ENSENLG00000006786.1"/>
</dbReference>
<reference evidence="2" key="1">
    <citation type="submission" date="2021-04" db="EMBL/GenBank/DDBJ databases">
        <authorList>
            <consortium name="Wellcome Sanger Institute Data Sharing"/>
        </authorList>
    </citation>
    <scope>NUCLEOTIDE SEQUENCE [LARGE SCALE GENOMIC DNA]</scope>
</reference>
<reference evidence="2" key="3">
    <citation type="submission" date="2025-09" db="UniProtKB">
        <authorList>
            <consortium name="Ensembl"/>
        </authorList>
    </citation>
    <scope>IDENTIFICATION</scope>
</reference>
<feature type="signal peptide" evidence="1">
    <location>
        <begin position="1"/>
        <end position="20"/>
    </location>
</feature>
<dbReference type="SUPFAM" id="SSF58113">
    <property type="entry name" value="Apolipoprotein A-I"/>
    <property type="match status" value="1"/>
</dbReference>
<dbReference type="GeneID" id="115051023"/>